<dbReference type="EMBL" id="VEPZ02000032">
    <property type="protein sequence ID" value="KAE8735412.1"/>
    <property type="molecule type" value="Genomic_DNA"/>
</dbReference>
<organism evidence="3 4">
    <name type="scientific">Hibiscus syriacus</name>
    <name type="common">Rose of Sharon</name>
    <dbReference type="NCBI Taxonomy" id="106335"/>
    <lineage>
        <taxon>Eukaryota</taxon>
        <taxon>Viridiplantae</taxon>
        <taxon>Streptophyta</taxon>
        <taxon>Embryophyta</taxon>
        <taxon>Tracheophyta</taxon>
        <taxon>Spermatophyta</taxon>
        <taxon>Magnoliopsida</taxon>
        <taxon>eudicotyledons</taxon>
        <taxon>Gunneridae</taxon>
        <taxon>Pentapetalae</taxon>
        <taxon>rosids</taxon>
        <taxon>malvids</taxon>
        <taxon>Malvales</taxon>
        <taxon>Malvaceae</taxon>
        <taxon>Malvoideae</taxon>
        <taxon>Hibiscus</taxon>
    </lineage>
</organism>
<gene>
    <name evidence="3" type="ORF">F3Y22_tig00000340pilonHSYRG00346</name>
</gene>
<dbReference type="Pfam" id="PF01019">
    <property type="entry name" value="G_glu_transpept"/>
    <property type="match status" value="2"/>
</dbReference>
<keyword evidence="1" id="KW-0472">Membrane</keyword>
<dbReference type="Gene3D" id="3.60.20.40">
    <property type="match status" value="1"/>
</dbReference>
<dbReference type="PANTHER" id="PTHR31513">
    <property type="entry name" value="EPHRIN TYPE-B RECEPTOR"/>
    <property type="match status" value="1"/>
</dbReference>
<dbReference type="FunFam" id="1.10.246.130:FF:000001">
    <property type="entry name" value="Gamma-glutamyltransferase 5 isoform 1"/>
    <property type="match status" value="1"/>
</dbReference>
<dbReference type="SUPFAM" id="SSF56235">
    <property type="entry name" value="N-terminal nucleophile aminohydrolases (Ntn hydrolases)"/>
    <property type="match status" value="1"/>
</dbReference>
<evidence type="ECO:0000259" key="2">
    <source>
        <dbReference type="Pfam" id="PF26010"/>
    </source>
</evidence>
<dbReference type="Proteomes" id="UP000436088">
    <property type="component" value="Unassembled WGS sequence"/>
</dbReference>
<evidence type="ECO:0000313" key="4">
    <source>
        <dbReference type="Proteomes" id="UP000436088"/>
    </source>
</evidence>
<name>A0A6A3D839_HIBSY</name>
<feature type="transmembrane region" description="Helical" evidence="1">
    <location>
        <begin position="359"/>
        <end position="379"/>
    </location>
</feature>
<reference evidence="3" key="1">
    <citation type="submission" date="2019-09" db="EMBL/GenBank/DDBJ databases">
        <title>Draft genome information of white flower Hibiscus syriacus.</title>
        <authorList>
            <person name="Kim Y.-M."/>
        </authorList>
    </citation>
    <scope>NUCLEOTIDE SEQUENCE [LARGE SCALE GENOMIC DNA]</scope>
    <source>
        <strain evidence="3">YM2019G1</strain>
    </source>
</reference>
<sequence>MLHSNANLGVYGQGFLNLSGPGDMIEAQRLILSLFYSIQVGPGSILRSPLENASDNDMQDTLALLSSVSQIEISHIFICRVEDINIEGIVTGSVVHFHWVRTVVIHSSGEITTSALGCTGGVGRGTVLKNGLAGGGGHGGKGGEAYYDGSFLEVGVSYGDADLPCELGSVMGSLELSLSSLSVYGSLRADGESFGEVIRKKDYNAVSNIGHGSPSGAGGGGGGRVHFHWSNIPAGDLYQPIATVNGSINTSPVCKGGFGRGQGRTGENGTITGKACPKGLYGIFCEECPLGTFKNVSGSDRLLCHKCPANELPSRGIYVNVRGGVTDRPCPYKCISERYHMPHCYTALEELVYTFGGPWFFALILLGLLILLALVLSVARMKYVGADELPPLMPAHRGSQIDHSFPFLEYEDAFKRFVDEVKGLTAYQWWEGSIYTILSIVAYPLAWRKQNNERVGVRGPDSVESEHGVVAADDGRCSAAGVLMLKKGGHAVDAAVATALCVGVVNPMSSGIGGGAFMVVRSSLTSQVQAFDSRETSPLAASQNMYANDMRAKYHGALSMGVPEAISPNVMNYTIYGMPLPSRGPLGLALVGNILDSYGSANAAMGDLRLHCLIEPSKHMFAERMNLGDPHFINITEYVSKMLSVFYARKIQEKIVDNKTFPASYYMYKWSQLKDHGTSHFSVVDADRNAMSMTTTVNFPFGAGVLSHSTGILINNGMGDFSAPTEISPDMLPPAPENFIRPNKKPLSSMAPLIIIKDNQLAGVIGGSDGMKIIPAVAQVFLNHFVSGMEPLAAVQHPRIYHKLIPNVISYENSTCINGDHIKLAEETKMFLGDKGHQLQPMPGGAVVQFVVQTLQEPIESYIFHGKLTAVSDPRKDGKPAAL</sequence>
<accession>A0A6A3D839</accession>
<keyword evidence="4" id="KW-1185">Reference proteome</keyword>
<dbReference type="InterPro" id="IPR043138">
    <property type="entry name" value="GGT_lsub"/>
</dbReference>
<evidence type="ECO:0000256" key="1">
    <source>
        <dbReference type="SAM" id="Phobius"/>
    </source>
</evidence>
<dbReference type="InterPro" id="IPR058316">
    <property type="entry name" value="DUF8003"/>
</dbReference>
<dbReference type="Pfam" id="PF26010">
    <property type="entry name" value="DUF8003"/>
    <property type="match status" value="1"/>
</dbReference>
<protein>
    <submittedName>
        <fullName evidence="3">Gamma-glutamyltranspeptidase 3</fullName>
    </submittedName>
</protein>
<comment type="caution">
    <text evidence="3">The sequence shown here is derived from an EMBL/GenBank/DDBJ whole genome shotgun (WGS) entry which is preliminary data.</text>
</comment>
<keyword evidence="1" id="KW-0812">Transmembrane</keyword>
<dbReference type="InterPro" id="IPR043137">
    <property type="entry name" value="GGT_ssub_C"/>
</dbReference>
<feature type="domain" description="DUF8003" evidence="2">
    <location>
        <begin position="271"/>
        <end position="345"/>
    </location>
</feature>
<dbReference type="AlphaFoldDB" id="A0A6A3D839"/>
<dbReference type="InterPro" id="IPR029055">
    <property type="entry name" value="Ntn_hydrolases_N"/>
</dbReference>
<dbReference type="PANTHER" id="PTHR31513:SF10">
    <property type="entry name" value="TYROSINE-PROTEIN KINASE EPHRIN TYPE A_B RECEPTOR-LIKE DOMAIN-CONTAINING PROTEIN"/>
    <property type="match status" value="1"/>
</dbReference>
<dbReference type="Gene3D" id="1.10.246.130">
    <property type="match status" value="1"/>
</dbReference>
<evidence type="ECO:0000313" key="3">
    <source>
        <dbReference type="EMBL" id="KAE8735412.1"/>
    </source>
</evidence>
<keyword evidence="1" id="KW-1133">Transmembrane helix</keyword>
<dbReference type="PRINTS" id="PR01210">
    <property type="entry name" value="GGTRANSPTASE"/>
</dbReference>
<proteinExistence type="predicted"/>